<keyword evidence="2" id="KW-1185">Reference proteome</keyword>
<dbReference type="EMBL" id="CM000207">
    <property type="protein sequence ID" value="EAN77410.1"/>
    <property type="molecule type" value="Genomic_DNA"/>
</dbReference>
<proteinExistence type="predicted"/>
<dbReference type="GeneID" id="3661292"/>
<reference evidence="1 2" key="1">
    <citation type="journal article" date="2005" name="Science">
        <title>Comparative genomics of trypanosomatid parasitic protozoa.</title>
        <authorList>
            <person name="El-Sayed N.M."/>
            <person name="Myler P.J."/>
            <person name="Blandin G."/>
            <person name="Berriman M."/>
            <person name="Crabtree J."/>
            <person name="Aggarwal G."/>
            <person name="Caler E."/>
            <person name="Renauld H."/>
            <person name="Worthey E.A."/>
            <person name="Hertz-Fowler C."/>
            <person name="Ghedin E."/>
            <person name="Peacock C."/>
            <person name="Bartholomeu D.C."/>
            <person name="Haas B.J."/>
            <person name="Tran A.N."/>
            <person name="Wortman J.R."/>
            <person name="Alsmark U.C."/>
            <person name="Angiuoli S."/>
            <person name="Anupama A."/>
            <person name="Badger J."/>
            <person name="Bringaud F."/>
            <person name="Cadag E."/>
            <person name="Carlton J.M."/>
            <person name="Cerqueira G.C."/>
            <person name="Creasy T."/>
            <person name="Delcher A.L."/>
            <person name="Djikeng A."/>
            <person name="Embley T.M."/>
            <person name="Hauser C."/>
            <person name="Ivens A.C."/>
            <person name="Kummerfeld S.K."/>
            <person name="Pereira-Leal J.B."/>
            <person name="Nilsson D."/>
            <person name="Peterson J."/>
            <person name="Salzberg S.L."/>
            <person name="Shallom J."/>
            <person name="Silva J.C."/>
            <person name="Sundaram J."/>
            <person name="Westenberger S."/>
            <person name="White O."/>
            <person name="Melville S.E."/>
            <person name="Donelson J.E."/>
            <person name="Andersson B."/>
            <person name="Stuart K.D."/>
            <person name="Hall N."/>
        </authorList>
    </citation>
    <scope>NUCLEOTIDE SEQUENCE [LARGE SCALE GENOMIC DNA]</scope>
    <source>
        <strain evidence="1 2">927/4 GUTat10.1</strain>
    </source>
</reference>
<organism evidence="1 2">
    <name type="scientific">Trypanosoma brucei brucei (strain 927/4 GUTat10.1)</name>
    <dbReference type="NCBI Taxonomy" id="185431"/>
    <lineage>
        <taxon>Eukaryota</taxon>
        <taxon>Discoba</taxon>
        <taxon>Euglenozoa</taxon>
        <taxon>Kinetoplastea</taxon>
        <taxon>Metakinetoplastina</taxon>
        <taxon>Trypanosomatida</taxon>
        <taxon>Trypanosomatidae</taxon>
        <taxon>Trypanosoma</taxon>
    </lineage>
</organism>
<evidence type="ECO:0000313" key="2">
    <source>
        <dbReference type="Proteomes" id="UP000008524"/>
    </source>
</evidence>
<dbReference type="VEuPathDB" id="TriTrypDB:Tb927.9.16190"/>
<evidence type="ECO:0000313" key="1">
    <source>
        <dbReference type="EMBL" id="EAN77410.1"/>
    </source>
</evidence>
<sequence length="203" mass="24062">MISRKTYLWFKFEVETLKPTNPYKMKADDDIFMRAPLYLKYLEVLPREKLNMGRAMGHVDDSIWRMRWHAVGYANTLSRDVVEEIVGYSGLCKLLFERISFRNFEKYIDYGALNEDIMVGEVIRNKLKIEGLLTVDMQDCHYAMNVQRPLDPFVEDNPNLIVLHHIANDEYRWLMLHCQALAPHNQQPPSIFQITAFWHEFTC</sequence>
<accession>Q38CR0</accession>
<gene>
    <name evidence="1" type="ORF">Tb09.244.1840</name>
</gene>
<dbReference type="GO" id="GO:0016020">
    <property type="term" value="C:membrane"/>
    <property type="evidence" value="ECO:0007669"/>
    <property type="project" value="GOC"/>
</dbReference>
<dbReference type="GO" id="GO:0008194">
    <property type="term" value="F:UDP-glycosyltransferase activity"/>
    <property type="evidence" value="ECO:0000304"/>
    <property type="project" value="GeneDB"/>
</dbReference>
<dbReference type="KEGG" id="tbr:Tb09.244.1840"/>
<dbReference type="Proteomes" id="UP000008524">
    <property type="component" value="Chromosome 9"/>
</dbReference>
<dbReference type="InParanoid" id="Q38CR0"/>
<dbReference type="RefSeq" id="XP_827740.1">
    <property type="nucleotide sequence ID" value="XM_822647.1"/>
</dbReference>
<name>Q38CR0_TRYB2</name>
<dbReference type="OrthoDB" id="245299at2759"/>
<protein>
    <submittedName>
        <fullName evidence="1">UDP-Gal or UDP-GlcNAc-dependent glycosyltransferase, putative</fullName>
    </submittedName>
</protein>
<reference evidence="1 2" key="2">
    <citation type="journal article" date="2005" name="Science">
        <title>The genome of the African trypanosome Trypanosoma brucei.</title>
        <authorList>
            <person name="Berriman M."/>
            <person name="Ghedin E."/>
            <person name="Hertz-Fowler C."/>
            <person name="Blandin G."/>
            <person name="Renauld H."/>
            <person name="Bartholomeu D.C."/>
            <person name="Lennard N.J."/>
            <person name="Caler E."/>
            <person name="Hamlin N.E."/>
            <person name="Haas B."/>
            <person name="Bohme U."/>
            <person name="Hannick L."/>
            <person name="Aslett M.A."/>
            <person name="Shallom J."/>
            <person name="Marcello L."/>
            <person name="Hou L."/>
            <person name="Wickstead B."/>
            <person name="Alsmark U.C."/>
            <person name="Arrowsmith C."/>
            <person name="Atkin R.J."/>
            <person name="Barron A.J."/>
            <person name="Bringaud F."/>
            <person name="Brooks K."/>
            <person name="Carrington M."/>
            <person name="Cherevach I."/>
            <person name="Chillingworth T.J."/>
            <person name="Churcher C."/>
            <person name="Clark L.N."/>
            <person name="Corton C.H."/>
            <person name="Cronin A."/>
            <person name="Davies R.M."/>
            <person name="Doggett J."/>
            <person name="Djikeng A."/>
            <person name="Feldblyum T."/>
            <person name="Field M.C."/>
            <person name="Fraser A."/>
            <person name="Goodhead I."/>
            <person name="Hance Z."/>
            <person name="Harper D."/>
            <person name="Harris B.R."/>
            <person name="Hauser H."/>
            <person name="Hostetler J."/>
            <person name="Ivens A."/>
            <person name="Jagels K."/>
            <person name="Johnson D."/>
            <person name="Johnson J."/>
            <person name="Jones K."/>
            <person name="Kerhornou A.X."/>
            <person name="Koo H."/>
            <person name="Larke N."/>
            <person name="Landfear S."/>
            <person name="Larkin C."/>
            <person name="Leech V."/>
            <person name="Line A."/>
            <person name="Lord A."/>
            <person name="Macleod A."/>
            <person name="Mooney P.J."/>
            <person name="Moule S."/>
            <person name="Martin D.M."/>
            <person name="Morgan G.W."/>
            <person name="Mungall K."/>
            <person name="Norbertczak H."/>
            <person name="Ormond D."/>
            <person name="Pai G."/>
            <person name="Peacock C.S."/>
            <person name="Peterson J."/>
            <person name="Quail M.A."/>
            <person name="Rabbinowitsch E."/>
            <person name="Rajandream M.A."/>
            <person name="Reitter C."/>
            <person name="Salzberg S.L."/>
            <person name="Sanders M."/>
            <person name="Schobel S."/>
            <person name="Sharp S."/>
            <person name="Simmonds M."/>
            <person name="Simpson A.J."/>
            <person name="Tallon L."/>
            <person name="Turner C.M."/>
            <person name="Tait A."/>
            <person name="Tivey A.R."/>
            <person name="Van Aken S."/>
            <person name="Walker D."/>
            <person name="Wanless D."/>
            <person name="Wang S."/>
            <person name="White B."/>
            <person name="White O."/>
            <person name="Whitehead S."/>
            <person name="Woodward J."/>
            <person name="Wortman J."/>
            <person name="Adams M.D."/>
            <person name="Embley T.M."/>
            <person name="Gull K."/>
            <person name="Ullu E."/>
            <person name="Barry J.D."/>
            <person name="Fairlamb A.H."/>
            <person name="Opperdoes F."/>
            <person name="Barrell B.G."/>
            <person name="Donelson J.E."/>
            <person name="Hall N."/>
            <person name="Fraser C.M."/>
            <person name="Melville S.E."/>
            <person name="El-Sayed N.M."/>
        </authorList>
    </citation>
    <scope>NUCLEOTIDE SEQUENCE [LARGE SCALE GENOMIC DNA]</scope>
    <source>
        <strain evidence="1 2">927/4 GUTat10.1</strain>
    </source>
</reference>
<dbReference type="GO" id="GO:0006506">
    <property type="term" value="P:GPI anchor biosynthetic process"/>
    <property type="evidence" value="ECO:0000304"/>
    <property type="project" value="GeneDB"/>
</dbReference>
<dbReference type="OMA" id="IANDEYR"/>
<dbReference type="AlphaFoldDB" id="Q38CR0"/>
<dbReference type="PaxDb" id="5691-EAN77410"/>